<dbReference type="PROSITE" id="PS01124">
    <property type="entry name" value="HTH_ARAC_FAMILY_2"/>
    <property type="match status" value="1"/>
</dbReference>
<dbReference type="PANTHER" id="PTHR43280:SF28">
    <property type="entry name" value="HTH-TYPE TRANSCRIPTIONAL ACTIVATOR RHAS"/>
    <property type="match status" value="1"/>
</dbReference>
<keyword evidence="1" id="KW-0805">Transcription regulation</keyword>
<dbReference type="PROSITE" id="PS00041">
    <property type="entry name" value="HTH_ARAC_FAMILY_1"/>
    <property type="match status" value="1"/>
</dbReference>
<evidence type="ECO:0000313" key="6">
    <source>
        <dbReference type="Proteomes" id="UP000236151"/>
    </source>
</evidence>
<dbReference type="Proteomes" id="UP000236151">
    <property type="component" value="Unassembled WGS sequence"/>
</dbReference>
<keyword evidence="2" id="KW-0238">DNA-binding</keyword>
<dbReference type="InterPro" id="IPR009057">
    <property type="entry name" value="Homeodomain-like_sf"/>
</dbReference>
<evidence type="ECO:0000256" key="3">
    <source>
        <dbReference type="ARBA" id="ARBA00023163"/>
    </source>
</evidence>
<dbReference type="KEGG" id="cthd:CDO33_03600"/>
<organism evidence="5 6">
    <name type="scientific">Clostridium thermosuccinogenes</name>
    <dbReference type="NCBI Taxonomy" id="84032"/>
    <lineage>
        <taxon>Bacteria</taxon>
        <taxon>Bacillati</taxon>
        <taxon>Bacillota</taxon>
        <taxon>Clostridia</taxon>
        <taxon>Eubacteriales</taxon>
        <taxon>Clostridiaceae</taxon>
        <taxon>Clostridium</taxon>
    </lineage>
</organism>
<dbReference type="InterPro" id="IPR003313">
    <property type="entry name" value="AraC-bd"/>
</dbReference>
<keyword evidence="6" id="KW-1185">Reference proteome</keyword>
<dbReference type="AlphaFoldDB" id="A0A2K2FI13"/>
<evidence type="ECO:0000256" key="2">
    <source>
        <dbReference type="ARBA" id="ARBA00023125"/>
    </source>
</evidence>
<comment type="caution">
    <text evidence="5">The sequence shown here is derived from an EMBL/GenBank/DDBJ whole genome shotgun (WGS) entry which is preliminary data.</text>
</comment>
<sequence>MEDNRKVLIKEFFANLKVEVTQAEYSKVWPGWRDMDYIPGYNKFYFICDGEGWLKIGDEEYYPKRGQMFLMPEGVMQSYSTINSNTFTKYWCHFTAKIGDLNLFDIIKVQDYIEVKDYVYVENLFKKMISSGKGYGIASVLKENSALLELIIYFIENSTVERKVPVKSESLMRLKAITDYIEKKLKENITIEELAQVVHLHPNYLIRFFRKHLGMPPIHYINRRRIEEAKRLIIASSDETLADISSKVGINDIYYFSKLFKEYTGFSPTQFKKMVNSQPGRIQNT</sequence>
<feature type="domain" description="HTH araC/xylS-type" evidence="4">
    <location>
        <begin position="175"/>
        <end position="274"/>
    </location>
</feature>
<evidence type="ECO:0000313" key="5">
    <source>
        <dbReference type="EMBL" id="PNU00490.1"/>
    </source>
</evidence>
<dbReference type="OrthoDB" id="625043at2"/>
<accession>A0A2K2FI13</accession>
<dbReference type="EMBL" id="NIOJ01000010">
    <property type="protein sequence ID" value="PNU00490.1"/>
    <property type="molecule type" value="Genomic_DNA"/>
</dbReference>
<reference evidence="5 6" key="1">
    <citation type="submission" date="2017-06" db="EMBL/GenBank/DDBJ databases">
        <title>Investigating the central metabolism of Clostridium thermosuccinogenes.</title>
        <authorList>
            <person name="Koendjbiharie J.G."/>
            <person name="van Kranenburg R."/>
        </authorList>
    </citation>
    <scope>NUCLEOTIDE SEQUENCE [LARGE SCALE GENOMIC DNA]</scope>
    <source>
        <strain evidence="5 6">DSM 5806</strain>
    </source>
</reference>
<dbReference type="GO" id="GO:0003700">
    <property type="term" value="F:DNA-binding transcription factor activity"/>
    <property type="evidence" value="ECO:0007669"/>
    <property type="project" value="InterPro"/>
</dbReference>
<keyword evidence="3" id="KW-0804">Transcription</keyword>
<dbReference type="GO" id="GO:0043565">
    <property type="term" value="F:sequence-specific DNA binding"/>
    <property type="evidence" value="ECO:0007669"/>
    <property type="project" value="InterPro"/>
</dbReference>
<dbReference type="SMART" id="SM00342">
    <property type="entry name" value="HTH_ARAC"/>
    <property type="match status" value="1"/>
</dbReference>
<dbReference type="InterPro" id="IPR018060">
    <property type="entry name" value="HTH_AraC"/>
</dbReference>
<dbReference type="Gene3D" id="1.10.10.60">
    <property type="entry name" value="Homeodomain-like"/>
    <property type="match status" value="2"/>
</dbReference>
<dbReference type="InterPro" id="IPR037923">
    <property type="entry name" value="HTH-like"/>
</dbReference>
<dbReference type="Gene3D" id="2.60.120.280">
    <property type="entry name" value="Regulatory protein AraC"/>
    <property type="match status" value="1"/>
</dbReference>
<dbReference type="RefSeq" id="WP_103080819.1">
    <property type="nucleotide sequence ID" value="NZ_CP021850.1"/>
</dbReference>
<name>A0A2K2FI13_9CLOT</name>
<dbReference type="Pfam" id="PF02311">
    <property type="entry name" value="AraC_binding"/>
    <property type="match status" value="1"/>
</dbReference>
<dbReference type="SUPFAM" id="SSF46689">
    <property type="entry name" value="Homeodomain-like"/>
    <property type="match status" value="2"/>
</dbReference>
<dbReference type="SUPFAM" id="SSF51215">
    <property type="entry name" value="Regulatory protein AraC"/>
    <property type="match status" value="1"/>
</dbReference>
<evidence type="ECO:0000259" key="4">
    <source>
        <dbReference type="PROSITE" id="PS01124"/>
    </source>
</evidence>
<dbReference type="PANTHER" id="PTHR43280">
    <property type="entry name" value="ARAC-FAMILY TRANSCRIPTIONAL REGULATOR"/>
    <property type="match status" value="1"/>
</dbReference>
<proteinExistence type="predicted"/>
<gene>
    <name evidence="5" type="ORF">CDQ84_05955</name>
</gene>
<dbReference type="Pfam" id="PF12833">
    <property type="entry name" value="HTH_18"/>
    <property type="match status" value="1"/>
</dbReference>
<evidence type="ECO:0000256" key="1">
    <source>
        <dbReference type="ARBA" id="ARBA00023015"/>
    </source>
</evidence>
<dbReference type="InterPro" id="IPR018062">
    <property type="entry name" value="HTH_AraC-typ_CS"/>
</dbReference>
<protein>
    <recommendedName>
        <fullName evidence="4">HTH araC/xylS-type domain-containing protein</fullName>
    </recommendedName>
</protein>